<evidence type="ECO:0000313" key="2">
    <source>
        <dbReference type="EMBL" id="EFO61976.1"/>
    </source>
</evidence>
<dbReference type="VEuPathDB" id="GiardiaDB:GLP15_517"/>
<protein>
    <submittedName>
        <fullName evidence="2">Uncharacterized protein</fullName>
    </submittedName>
</protein>
<comment type="caution">
    <text evidence="2">The sequence shown here is derived from an EMBL/GenBank/DDBJ whole genome shotgun (WGS) entry which is preliminary data.</text>
</comment>
<keyword evidence="1" id="KW-0732">Signal</keyword>
<dbReference type="AlphaFoldDB" id="E1F6E8"/>
<dbReference type="OrthoDB" id="10252134at2759"/>
<name>E1F6E8_GIAIA</name>
<accession>E1F6E8</accession>
<feature type="signal peptide" evidence="1">
    <location>
        <begin position="1"/>
        <end position="23"/>
    </location>
</feature>
<sequence length="174" mass="19514">MGFYSSLTLVVGLLFVLIARALGIATRAQIRARTEGKRVVLFAPSDKTTTSSLRALRNSYRFTQQISYLTSYNPTQPCLLMQNRVIHPATEIPPFVLDKLSEANDGMTGLVLLELQPKRYASVSLPGTNHLARFINTYRILRCLMNWGCSNIVIFYNHVRIVGIGDPDFCEKSS</sequence>
<reference evidence="2 3" key="1">
    <citation type="journal article" date="2010" name="BMC Genomics">
        <title>Genome analysis and comparative genomics of a Giardia intestinalis assemblage E isolate.</title>
        <authorList>
            <person name="Jerlstrom-Hultqvist J."/>
            <person name="Franzen O."/>
            <person name="Ankarklev J."/>
            <person name="Xu F."/>
            <person name="Nohynkova E."/>
            <person name="Andersson J.O."/>
            <person name="Svard S.G."/>
            <person name="Andersson B."/>
        </authorList>
    </citation>
    <scope>NUCLEOTIDE SEQUENCE [LARGE SCALE GENOMIC DNA]</scope>
    <source>
        <strain evidence="2 3">P15</strain>
    </source>
</reference>
<dbReference type="OMA" id="PCLLMQN"/>
<feature type="chain" id="PRO_5003145018" evidence="1">
    <location>
        <begin position="24"/>
        <end position="174"/>
    </location>
</feature>
<organism evidence="2 3">
    <name type="scientific">Giardia intestinalis (strain P15)</name>
    <name type="common">Giardia lamblia</name>
    <dbReference type="NCBI Taxonomy" id="658858"/>
    <lineage>
        <taxon>Eukaryota</taxon>
        <taxon>Metamonada</taxon>
        <taxon>Diplomonadida</taxon>
        <taxon>Hexamitidae</taxon>
        <taxon>Giardiinae</taxon>
        <taxon>Giardia</taxon>
    </lineage>
</organism>
<dbReference type="EMBL" id="ACVC01000198">
    <property type="protein sequence ID" value="EFO61976.1"/>
    <property type="molecule type" value="Genomic_DNA"/>
</dbReference>
<dbReference type="Proteomes" id="UP000008974">
    <property type="component" value="Unassembled WGS sequence"/>
</dbReference>
<gene>
    <name evidence="2" type="ORF">GLP15_517</name>
</gene>
<proteinExistence type="predicted"/>
<evidence type="ECO:0000256" key="1">
    <source>
        <dbReference type="SAM" id="SignalP"/>
    </source>
</evidence>
<evidence type="ECO:0000313" key="3">
    <source>
        <dbReference type="Proteomes" id="UP000008974"/>
    </source>
</evidence>